<gene>
    <name evidence="15" type="ORF">SAMN04488059_10757</name>
</gene>
<dbReference type="GO" id="GO:0004180">
    <property type="term" value="F:carboxypeptidase activity"/>
    <property type="evidence" value="ECO:0007669"/>
    <property type="project" value="UniProtKB-KW"/>
</dbReference>
<keyword evidence="9" id="KW-0511">Multifunctional enzyme</keyword>
<sequence>MSTGRLGPFAVADFDTAREGTPWTRRLALAGFSLFVLAMAGIIQLSSTLTSIEATLPPTPDAATLPVSAAVSDRNGQLLRPFTTVDGRWRLPVDRAAVDPRFLEMLIGYEDRNFASHDGIAWSSMARAASQFVGAGGRVVSGGSTLTMQVARLIEGEPTRNLWGKLRQMVHADRLEHELSKDQIIDLYLTLAPYGGNIEGVRAASLAYFGKEPARLTTAEAALLVALPQSPEARRPDRDPVAAQRSRDMVLDRLVSMGALAEEEAVAAKREPVPVARREFPMLAAHMAQQAVKAQPTARNVSLTIDKQLQDALERLAAGRARILDPKVSIAIVAADIHTGEVLASVGSAGLFATQSAGFVDMTSAIRSPGSTLKPLIYGLAFELGLAHPESLIEDRPTAFGAYVPVNFDGFSRGTVSIHDALTESLNIPAVVVLDAVGPARLVSRLRRAHADPRLPVNTAPSLAVGLGGVGITLRDLVSVYAAIGNGGVPVNLHDGIKAQEPAKLSAPVLDSVAAWYVSDILADVPPPLNGSPGRIAYKTGTSYGYRDAWAIGFDGNTVVGVWVGRPDGAPVPGLSGIVGAAPILFEAFDRLGNRKAPLPRAPAGAIFASNTELPAPLRRFRHPDEDMVARVSTPEIAFPADGVDVELGLGSGGVSPLMVKVRNGVPPFTYFANGAPIGRPEFARQSSWKPDGPGYVTLSVVDAAGRGDTVTVFLN</sequence>
<evidence type="ECO:0000259" key="14">
    <source>
        <dbReference type="Pfam" id="PF06832"/>
    </source>
</evidence>
<evidence type="ECO:0000256" key="9">
    <source>
        <dbReference type="ARBA" id="ARBA00023268"/>
    </source>
</evidence>
<dbReference type="PANTHER" id="PTHR32282:SF15">
    <property type="entry name" value="PENICILLIN-BINDING PROTEIN 1C"/>
    <property type="match status" value="1"/>
</dbReference>
<evidence type="ECO:0000256" key="1">
    <source>
        <dbReference type="ARBA" id="ARBA00004752"/>
    </source>
</evidence>
<dbReference type="GO" id="GO:0008658">
    <property type="term" value="F:penicillin binding"/>
    <property type="evidence" value="ECO:0007669"/>
    <property type="project" value="InterPro"/>
</dbReference>
<evidence type="ECO:0000256" key="2">
    <source>
        <dbReference type="ARBA" id="ARBA00007090"/>
    </source>
</evidence>
<dbReference type="InterPro" id="IPR012338">
    <property type="entry name" value="Beta-lactam/transpept-like"/>
</dbReference>
<dbReference type="UniPathway" id="UPA00219"/>
<dbReference type="GO" id="GO:0006508">
    <property type="term" value="P:proteolysis"/>
    <property type="evidence" value="ECO:0007669"/>
    <property type="project" value="UniProtKB-KW"/>
</dbReference>
<evidence type="ECO:0000256" key="6">
    <source>
        <dbReference type="ARBA" id="ARBA00022676"/>
    </source>
</evidence>
<dbReference type="NCBIfam" id="TIGR02073">
    <property type="entry name" value="PBP_1c"/>
    <property type="match status" value="1"/>
</dbReference>
<comment type="similarity">
    <text evidence="3">In the N-terminal section; belongs to the glycosyltransferase 51 family.</text>
</comment>
<dbReference type="Pfam" id="PF00912">
    <property type="entry name" value="Transgly"/>
    <property type="match status" value="1"/>
</dbReference>
<keyword evidence="6" id="KW-0328">Glycosyltransferase</keyword>
<accession>A0A1I1KGY9</accession>
<evidence type="ECO:0000256" key="11">
    <source>
        <dbReference type="ARBA" id="ARBA00049902"/>
    </source>
</evidence>
<evidence type="ECO:0000259" key="13">
    <source>
        <dbReference type="Pfam" id="PF00912"/>
    </source>
</evidence>
<dbReference type="GO" id="GO:0008955">
    <property type="term" value="F:peptidoglycan glycosyltransferase activity"/>
    <property type="evidence" value="ECO:0007669"/>
    <property type="project" value="UniProtKB-EC"/>
</dbReference>
<feature type="domain" description="Penicillin-binding C-terminal" evidence="14">
    <location>
        <begin position="633"/>
        <end position="712"/>
    </location>
</feature>
<dbReference type="GO" id="GO:0030288">
    <property type="term" value="C:outer membrane-bounded periplasmic space"/>
    <property type="evidence" value="ECO:0007669"/>
    <property type="project" value="TreeGrafter"/>
</dbReference>
<evidence type="ECO:0000256" key="7">
    <source>
        <dbReference type="ARBA" id="ARBA00022679"/>
    </source>
</evidence>
<dbReference type="PANTHER" id="PTHR32282">
    <property type="entry name" value="BINDING PROTEIN TRANSPEPTIDASE, PUTATIVE-RELATED"/>
    <property type="match status" value="1"/>
</dbReference>
<evidence type="ECO:0000256" key="3">
    <source>
        <dbReference type="ARBA" id="ARBA00007739"/>
    </source>
</evidence>
<evidence type="ECO:0000256" key="4">
    <source>
        <dbReference type="ARBA" id="ARBA00022645"/>
    </source>
</evidence>
<keyword evidence="4" id="KW-0121">Carboxypeptidase</keyword>
<name>A0A1I1KGY9_9HYPH</name>
<feature type="domain" description="Penicillin-binding protein transpeptidase" evidence="12">
    <location>
        <begin position="331"/>
        <end position="549"/>
    </location>
</feature>
<dbReference type="EC" id="2.4.99.28" evidence="10"/>
<dbReference type="InterPro" id="IPR001264">
    <property type="entry name" value="Glyco_trans_51"/>
</dbReference>
<dbReference type="InterPro" id="IPR001460">
    <property type="entry name" value="PCN-bd_Tpept"/>
</dbReference>
<evidence type="ECO:0000313" key="15">
    <source>
        <dbReference type="EMBL" id="SFC57968.1"/>
    </source>
</evidence>
<organism evidence="15 16">
    <name type="scientific">Devosia psychrophila</name>
    <dbReference type="NCBI Taxonomy" id="728005"/>
    <lineage>
        <taxon>Bacteria</taxon>
        <taxon>Pseudomonadati</taxon>
        <taxon>Pseudomonadota</taxon>
        <taxon>Alphaproteobacteria</taxon>
        <taxon>Hyphomicrobiales</taxon>
        <taxon>Devosiaceae</taxon>
        <taxon>Devosia</taxon>
    </lineage>
</organism>
<comment type="catalytic activity">
    <reaction evidence="11">
        <text>[GlcNAc-(1-&gt;4)-Mur2Ac(oyl-L-Ala-gamma-D-Glu-L-Lys-D-Ala-D-Ala)](n)-di-trans,octa-cis-undecaprenyl diphosphate + beta-D-GlcNAc-(1-&gt;4)-Mur2Ac(oyl-L-Ala-gamma-D-Glu-L-Lys-D-Ala-D-Ala)-di-trans,octa-cis-undecaprenyl diphosphate = [GlcNAc-(1-&gt;4)-Mur2Ac(oyl-L-Ala-gamma-D-Glu-L-Lys-D-Ala-D-Ala)](n+1)-di-trans,octa-cis-undecaprenyl diphosphate + di-trans,octa-cis-undecaprenyl diphosphate + H(+)</text>
        <dbReference type="Rhea" id="RHEA:23708"/>
        <dbReference type="Rhea" id="RHEA-COMP:9602"/>
        <dbReference type="Rhea" id="RHEA-COMP:9603"/>
        <dbReference type="ChEBI" id="CHEBI:15378"/>
        <dbReference type="ChEBI" id="CHEBI:58405"/>
        <dbReference type="ChEBI" id="CHEBI:60033"/>
        <dbReference type="ChEBI" id="CHEBI:78435"/>
        <dbReference type="EC" id="2.4.99.28"/>
    </reaction>
</comment>
<dbReference type="SUPFAM" id="SSF53955">
    <property type="entry name" value="Lysozyme-like"/>
    <property type="match status" value="1"/>
</dbReference>
<protein>
    <recommendedName>
        <fullName evidence="10">peptidoglycan glycosyltransferase</fullName>
        <ecNumber evidence="10">2.4.99.28</ecNumber>
    </recommendedName>
</protein>
<dbReference type="AlphaFoldDB" id="A0A1I1KGY9"/>
<keyword evidence="7" id="KW-0808">Transferase</keyword>
<dbReference type="InterPro" id="IPR011815">
    <property type="entry name" value="PBP_1c"/>
</dbReference>
<dbReference type="Gene3D" id="1.10.3810.10">
    <property type="entry name" value="Biosynthetic peptidoglycan transglycosylase-like"/>
    <property type="match status" value="1"/>
</dbReference>
<dbReference type="InterPro" id="IPR009647">
    <property type="entry name" value="PBP_C"/>
</dbReference>
<dbReference type="Gene3D" id="3.40.710.10">
    <property type="entry name" value="DD-peptidase/beta-lactamase superfamily"/>
    <property type="match status" value="1"/>
</dbReference>
<comment type="pathway">
    <text evidence="1">Cell wall biogenesis; peptidoglycan biosynthesis.</text>
</comment>
<dbReference type="GO" id="GO:0009252">
    <property type="term" value="P:peptidoglycan biosynthetic process"/>
    <property type="evidence" value="ECO:0007669"/>
    <property type="project" value="UniProtKB-UniPathway"/>
</dbReference>
<dbReference type="Pfam" id="PF06832">
    <property type="entry name" value="BiPBP_C"/>
    <property type="match status" value="1"/>
</dbReference>
<keyword evidence="8" id="KW-0378">Hydrolase</keyword>
<reference evidence="15 16" key="1">
    <citation type="submission" date="2016-10" db="EMBL/GenBank/DDBJ databases">
        <authorList>
            <person name="de Groot N.N."/>
        </authorList>
    </citation>
    <scope>NUCLEOTIDE SEQUENCE [LARGE SCALE GENOMIC DNA]</scope>
    <source>
        <strain evidence="15 16">CGMCC 1.10210</strain>
    </source>
</reference>
<feature type="domain" description="Glycosyl transferase family 51" evidence="13">
    <location>
        <begin position="84"/>
        <end position="254"/>
    </location>
</feature>
<dbReference type="STRING" id="728005.SAMN04488059_10757"/>
<dbReference type="InterPro" id="IPR050396">
    <property type="entry name" value="Glycosyltr_51/Transpeptidase"/>
</dbReference>
<keyword evidence="5" id="KW-0645">Protease</keyword>
<dbReference type="InterPro" id="IPR036950">
    <property type="entry name" value="PBP_transglycosylase"/>
</dbReference>
<evidence type="ECO:0000313" key="16">
    <source>
        <dbReference type="Proteomes" id="UP000182258"/>
    </source>
</evidence>
<evidence type="ECO:0000256" key="10">
    <source>
        <dbReference type="ARBA" id="ARBA00044770"/>
    </source>
</evidence>
<dbReference type="Proteomes" id="UP000182258">
    <property type="component" value="Unassembled WGS sequence"/>
</dbReference>
<dbReference type="Pfam" id="PF00905">
    <property type="entry name" value="Transpeptidase"/>
    <property type="match status" value="1"/>
</dbReference>
<evidence type="ECO:0000256" key="5">
    <source>
        <dbReference type="ARBA" id="ARBA00022670"/>
    </source>
</evidence>
<comment type="similarity">
    <text evidence="2">In the C-terminal section; belongs to the transpeptidase family.</text>
</comment>
<dbReference type="InterPro" id="IPR023346">
    <property type="entry name" value="Lysozyme-like_dom_sf"/>
</dbReference>
<evidence type="ECO:0000256" key="8">
    <source>
        <dbReference type="ARBA" id="ARBA00022801"/>
    </source>
</evidence>
<dbReference type="EMBL" id="FOMB01000007">
    <property type="protein sequence ID" value="SFC57968.1"/>
    <property type="molecule type" value="Genomic_DNA"/>
</dbReference>
<dbReference type="SUPFAM" id="SSF56601">
    <property type="entry name" value="beta-lactamase/transpeptidase-like"/>
    <property type="match status" value="1"/>
</dbReference>
<evidence type="ECO:0000259" key="12">
    <source>
        <dbReference type="Pfam" id="PF00905"/>
    </source>
</evidence>
<proteinExistence type="inferred from homology"/>